<proteinExistence type="predicted"/>
<keyword evidence="3" id="KW-1185">Reference proteome</keyword>
<evidence type="ECO:0000313" key="2">
    <source>
        <dbReference type="EMBL" id="KAG0259151.1"/>
    </source>
</evidence>
<accession>A0A9P6Q462</accession>
<organism evidence="2 3">
    <name type="scientific">Mortierella polycephala</name>
    <dbReference type="NCBI Taxonomy" id="41804"/>
    <lineage>
        <taxon>Eukaryota</taxon>
        <taxon>Fungi</taxon>
        <taxon>Fungi incertae sedis</taxon>
        <taxon>Mucoromycota</taxon>
        <taxon>Mortierellomycotina</taxon>
        <taxon>Mortierellomycetes</taxon>
        <taxon>Mortierellales</taxon>
        <taxon>Mortierellaceae</taxon>
        <taxon>Mortierella</taxon>
    </lineage>
</organism>
<evidence type="ECO:0000256" key="1">
    <source>
        <dbReference type="SAM" id="MobiDB-lite"/>
    </source>
</evidence>
<protein>
    <submittedName>
        <fullName evidence="2">Uncharacterized protein</fullName>
    </submittedName>
</protein>
<reference evidence="2" key="1">
    <citation type="journal article" date="2020" name="Fungal Divers.">
        <title>Resolving the Mortierellaceae phylogeny through synthesis of multi-gene phylogenetics and phylogenomics.</title>
        <authorList>
            <person name="Vandepol N."/>
            <person name="Liber J."/>
            <person name="Desiro A."/>
            <person name="Na H."/>
            <person name="Kennedy M."/>
            <person name="Barry K."/>
            <person name="Grigoriev I.V."/>
            <person name="Miller A.N."/>
            <person name="O'Donnell K."/>
            <person name="Stajich J.E."/>
            <person name="Bonito G."/>
        </authorList>
    </citation>
    <scope>NUCLEOTIDE SEQUENCE</scope>
    <source>
        <strain evidence="2">KOD948</strain>
    </source>
</reference>
<gene>
    <name evidence="2" type="ORF">BG011_002811</name>
</gene>
<dbReference type="Proteomes" id="UP000726737">
    <property type="component" value="Unassembled WGS sequence"/>
</dbReference>
<name>A0A9P6Q462_9FUNG</name>
<dbReference type="OrthoDB" id="2389814at2759"/>
<feature type="compositionally biased region" description="Low complexity" evidence="1">
    <location>
        <begin position="74"/>
        <end position="89"/>
    </location>
</feature>
<feature type="compositionally biased region" description="Polar residues" evidence="1">
    <location>
        <begin position="1"/>
        <end position="39"/>
    </location>
</feature>
<feature type="region of interest" description="Disordered" evidence="1">
    <location>
        <begin position="1"/>
        <end position="91"/>
    </location>
</feature>
<sequence>MAASVSSSTSIHGYRQNETTSWNQQLLKSQNGYHENIGTSRHGFGRVNSTQYQHSPTLHHHGQEDVPMGDETMRLMPSRSSSPSPCLSMAPTIPRPLSISFSQLAGSNLLGDLAEHEHDDDMEL</sequence>
<comment type="caution">
    <text evidence="2">The sequence shown here is derived from an EMBL/GenBank/DDBJ whole genome shotgun (WGS) entry which is preliminary data.</text>
</comment>
<dbReference type="AlphaFoldDB" id="A0A9P6Q462"/>
<feature type="compositionally biased region" description="Polar residues" evidence="1">
    <location>
        <begin position="47"/>
        <end position="56"/>
    </location>
</feature>
<dbReference type="EMBL" id="JAAAJA010000195">
    <property type="protein sequence ID" value="KAG0259151.1"/>
    <property type="molecule type" value="Genomic_DNA"/>
</dbReference>
<evidence type="ECO:0000313" key="3">
    <source>
        <dbReference type="Proteomes" id="UP000726737"/>
    </source>
</evidence>